<dbReference type="RefSeq" id="XP_029344702.1">
    <property type="nucleotide sequence ID" value="XM_029488842.1"/>
</dbReference>
<dbReference type="KEGG" id="api:107883282"/>
<dbReference type="Proteomes" id="UP000007819">
    <property type="component" value="Chromosome A1"/>
</dbReference>
<evidence type="ECO:0000313" key="1">
    <source>
        <dbReference type="EnsemblMetazoa" id="XP_029344701.1"/>
    </source>
</evidence>
<evidence type="ECO:0000313" key="2">
    <source>
        <dbReference type="Proteomes" id="UP000007819"/>
    </source>
</evidence>
<dbReference type="EnsemblMetazoa" id="XM_029488841.1">
    <property type="protein sequence ID" value="XP_029344701.1"/>
    <property type="gene ID" value="LOC107883282"/>
</dbReference>
<organism evidence="1 2">
    <name type="scientific">Acyrthosiphon pisum</name>
    <name type="common">Pea aphid</name>
    <dbReference type="NCBI Taxonomy" id="7029"/>
    <lineage>
        <taxon>Eukaryota</taxon>
        <taxon>Metazoa</taxon>
        <taxon>Ecdysozoa</taxon>
        <taxon>Arthropoda</taxon>
        <taxon>Hexapoda</taxon>
        <taxon>Insecta</taxon>
        <taxon>Pterygota</taxon>
        <taxon>Neoptera</taxon>
        <taxon>Paraneoptera</taxon>
        <taxon>Hemiptera</taxon>
        <taxon>Sternorrhyncha</taxon>
        <taxon>Aphidomorpha</taxon>
        <taxon>Aphidoidea</taxon>
        <taxon>Aphididae</taxon>
        <taxon>Macrosiphini</taxon>
        <taxon>Acyrthosiphon</taxon>
    </lineage>
</organism>
<name>A0A8R2NRD9_ACYPI</name>
<keyword evidence="2" id="KW-1185">Reference proteome</keyword>
<dbReference type="GeneID" id="107883282"/>
<accession>A0A8R2NRD9</accession>
<dbReference type="OrthoDB" id="6626113at2759"/>
<dbReference type="RefSeq" id="XP_029344701.1">
    <property type="nucleotide sequence ID" value="XM_029488841.1"/>
</dbReference>
<dbReference type="EnsemblMetazoa" id="XM_029488842.1">
    <property type="protein sequence ID" value="XP_029344702.1"/>
    <property type="gene ID" value="LOC107883282"/>
</dbReference>
<sequence length="286" mass="33668">MAIYDDNLSDKMGALSVDDHWIELGLDDYIQTQLKKIKNDFESVFSWDIHKSSEFNQNLYLNITDRIQENLSMIIDEIDENEFNFYRFYLQLIVIHEDYTSKRYKESYVGIETIVKFMETCTFDESNKQNFNVYHHIAQATNAYISLTLKIDSENLLNDVKPAKNFNDTEKAAICAVKARIFMEYPPKGNNIALELTERALALHYLPEWLLIWLKAKKVVRHDNAPYTIPGDEEINAALYLYKTQTKPKFLIHAYQLFKEAGYINNVNKNYGQSKYFFDYSYKIAK</sequence>
<reference evidence="2" key="1">
    <citation type="submission" date="2010-06" db="EMBL/GenBank/DDBJ databases">
        <authorList>
            <person name="Jiang H."/>
            <person name="Abraham K."/>
            <person name="Ali S."/>
            <person name="Alsbrooks S.L."/>
            <person name="Anim B.N."/>
            <person name="Anosike U.S."/>
            <person name="Attaway T."/>
            <person name="Bandaranaike D.P."/>
            <person name="Battles P.K."/>
            <person name="Bell S.N."/>
            <person name="Bell A.V."/>
            <person name="Beltran B."/>
            <person name="Bickham C."/>
            <person name="Bustamante Y."/>
            <person name="Caleb T."/>
            <person name="Canada A."/>
            <person name="Cardenas V."/>
            <person name="Carter K."/>
            <person name="Chacko J."/>
            <person name="Chandrabose M.N."/>
            <person name="Chavez D."/>
            <person name="Chavez A."/>
            <person name="Chen L."/>
            <person name="Chu H.-S."/>
            <person name="Claassen K.J."/>
            <person name="Cockrell R."/>
            <person name="Collins M."/>
            <person name="Cooper J.A."/>
            <person name="Cree A."/>
            <person name="Curry S.M."/>
            <person name="Da Y."/>
            <person name="Dao M.D."/>
            <person name="Das B."/>
            <person name="Davila M.-L."/>
            <person name="Davy-Carroll L."/>
            <person name="Denson S."/>
            <person name="Dinh H."/>
            <person name="Ebong V.E."/>
            <person name="Edwards J.R."/>
            <person name="Egan A."/>
            <person name="El-Daye J."/>
            <person name="Escobedo L."/>
            <person name="Fernandez S."/>
            <person name="Fernando P.R."/>
            <person name="Flagg N."/>
            <person name="Forbes L.D."/>
            <person name="Fowler R.G."/>
            <person name="Fu Q."/>
            <person name="Gabisi R.A."/>
            <person name="Ganer J."/>
            <person name="Garbino Pronczuk A."/>
            <person name="Garcia R.M."/>
            <person name="Garner T."/>
            <person name="Garrett T.E."/>
            <person name="Gonzalez D.A."/>
            <person name="Hamid H."/>
            <person name="Hawkins E.S."/>
            <person name="Hirani K."/>
            <person name="Hogues M.E."/>
            <person name="Hollins B."/>
            <person name="Hsiao C.-H."/>
            <person name="Jabil R."/>
            <person name="James M.L."/>
            <person name="Jhangiani S.N."/>
            <person name="Johnson B."/>
            <person name="Johnson Q."/>
            <person name="Joshi V."/>
            <person name="Kalu J.B."/>
            <person name="Kam C."/>
            <person name="Kashfia A."/>
            <person name="Keebler J."/>
            <person name="Kisamo H."/>
            <person name="Kovar C.L."/>
            <person name="Lago L.A."/>
            <person name="Lai C.-Y."/>
            <person name="Laidlaw J."/>
            <person name="Lara F."/>
            <person name="Le T.-K."/>
            <person name="Lee S.L."/>
            <person name="Legall F.H."/>
            <person name="Lemon S.J."/>
            <person name="Lewis L.R."/>
            <person name="Li B."/>
            <person name="Liu Y."/>
            <person name="Liu Y.-S."/>
            <person name="Lopez J."/>
            <person name="Lozado R.J."/>
            <person name="Lu J."/>
            <person name="Madu R.C."/>
            <person name="Maheshwari M."/>
            <person name="Maheshwari R."/>
            <person name="Malloy K."/>
            <person name="Martinez E."/>
            <person name="Mathew T."/>
            <person name="Mercado I.C."/>
            <person name="Mercado C."/>
            <person name="Meyer B."/>
            <person name="Montgomery K."/>
            <person name="Morgan M.B."/>
            <person name="Munidasa M."/>
            <person name="Nazareth L.V."/>
            <person name="Nelson J."/>
            <person name="Ng B.M."/>
            <person name="Nguyen N.B."/>
            <person name="Nguyen P.Q."/>
            <person name="Nguyen T."/>
            <person name="Obregon M."/>
            <person name="Okwuonu G.O."/>
            <person name="Onwere C.G."/>
            <person name="Orozco G."/>
            <person name="Parra A."/>
            <person name="Patel S."/>
            <person name="Patil S."/>
            <person name="Perez A."/>
            <person name="Perez Y."/>
            <person name="Pham C."/>
            <person name="Primus E.L."/>
            <person name="Pu L.-L."/>
            <person name="Puazo M."/>
            <person name="Qin X."/>
            <person name="Quiroz J.B."/>
            <person name="Reese J."/>
            <person name="Richards S."/>
            <person name="Rives C.M."/>
            <person name="Robberts R."/>
            <person name="Ruiz S.J."/>
            <person name="Ruiz M.J."/>
            <person name="Santibanez J."/>
            <person name="Schneider B.W."/>
            <person name="Sisson I."/>
            <person name="Smith M."/>
            <person name="Sodergren E."/>
            <person name="Song X.-Z."/>
            <person name="Song B.B."/>
            <person name="Summersgill H."/>
            <person name="Thelus R."/>
            <person name="Thornton R.D."/>
            <person name="Trejos Z.Y."/>
            <person name="Usmani K."/>
            <person name="Vattathil S."/>
            <person name="Villasana D."/>
            <person name="Walker D.L."/>
            <person name="Wang S."/>
            <person name="Wang K."/>
            <person name="White C.S."/>
            <person name="Williams A.C."/>
            <person name="Williamson J."/>
            <person name="Wilson K."/>
            <person name="Woghiren I.O."/>
            <person name="Woodworth J.R."/>
            <person name="Worley K.C."/>
            <person name="Wright R.A."/>
            <person name="Wu W."/>
            <person name="Young L."/>
            <person name="Zhang L."/>
            <person name="Zhang J."/>
            <person name="Zhu Y."/>
            <person name="Muzny D.M."/>
            <person name="Weinstock G."/>
            <person name="Gibbs R.A."/>
        </authorList>
    </citation>
    <scope>NUCLEOTIDE SEQUENCE [LARGE SCALE GENOMIC DNA]</scope>
    <source>
        <strain evidence="2">LSR1</strain>
    </source>
</reference>
<reference evidence="1" key="2">
    <citation type="submission" date="2022-06" db="UniProtKB">
        <authorList>
            <consortium name="EnsemblMetazoa"/>
        </authorList>
    </citation>
    <scope>IDENTIFICATION</scope>
</reference>
<proteinExistence type="predicted"/>
<protein>
    <submittedName>
        <fullName evidence="1">Uncharacterized protein</fullName>
    </submittedName>
</protein>
<dbReference type="AlphaFoldDB" id="A0A8R2NRD9"/>